<dbReference type="EC" id="6.3.3.2" evidence="4"/>
<dbReference type="NCBIfam" id="TIGR02727">
    <property type="entry name" value="MTHFS_bact"/>
    <property type="match status" value="1"/>
</dbReference>
<keyword evidence="5" id="KW-0436">Ligase</keyword>
<dbReference type="Pfam" id="PF01812">
    <property type="entry name" value="5-FTHF_cyc-lig"/>
    <property type="match status" value="1"/>
</dbReference>
<comment type="catalytic activity">
    <reaction evidence="4">
        <text>(6S)-5-formyl-5,6,7,8-tetrahydrofolate + ATP = (6R)-5,10-methenyltetrahydrofolate + ADP + phosphate</text>
        <dbReference type="Rhea" id="RHEA:10488"/>
        <dbReference type="ChEBI" id="CHEBI:30616"/>
        <dbReference type="ChEBI" id="CHEBI:43474"/>
        <dbReference type="ChEBI" id="CHEBI:57455"/>
        <dbReference type="ChEBI" id="CHEBI:57457"/>
        <dbReference type="ChEBI" id="CHEBI:456216"/>
        <dbReference type="EC" id="6.3.3.2"/>
    </reaction>
</comment>
<accession>A0ABY8NEN9</accession>
<dbReference type="SUPFAM" id="SSF100950">
    <property type="entry name" value="NagB/RpiA/CoA transferase-like"/>
    <property type="match status" value="1"/>
</dbReference>
<dbReference type="RefSeq" id="WP_280319153.1">
    <property type="nucleotide sequence ID" value="NZ_CP118605.1"/>
</dbReference>
<evidence type="ECO:0000256" key="3">
    <source>
        <dbReference type="ARBA" id="ARBA00022840"/>
    </source>
</evidence>
<comment type="similarity">
    <text evidence="1 4">Belongs to the 5-formyltetrahydrofolate cyclo-ligase family.</text>
</comment>
<dbReference type="EMBL" id="CP118605">
    <property type="protein sequence ID" value="WGL15933.1"/>
    <property type="molecule type" value="Genomic_DNA"/>
</dbReference>
<dbReference type="PANTHER" id="PTHR23407">
    <property type="entry name" value="ATPASE INHIBITOR/5-FORMYLTETRAHYDROFOLATE CYCLO-LIGASE"/>
    <property type="match status" value="1"/>
</dbReference>
<keyword evidence="2 4" id="KW-0547">Nucleotide-binding</keyword>
<evidence type="ECO:0000256" key="4">
    <source>
        <dbReference type="RuleBase" id="RU361279"/>
    </source>
</evidence>
<dbReference type="PANTHER" id="PTHR23407:SF1">
    <property type="entry name" value="5-FORMYLTETRAHYDROFOLATE CYCLO-LIGASE"/>
    <property type="match status" value="1"/>
</dbReference>
<keyword evidence="6" id="KW-1185">Reference proteome</keyword>
<dbReference type="GO" id="GO:0030272">
    <property type="term" value="F:5-formyltetrahydrofolate cyclo-ligase activity"/>
    <property type="evidence" value="ECO:0007669"/>
    <property type="project" value="UniProtKB-EC"/>
</dbReference>
<dbReference type="Proteomes" id="UP001236500">
    <property type="component" value="Chromosome"/>
</dbReference>
<keyword evidence="4" id="KW-0479">Metal-binding</keyword>
<evidence type="ECO:0000256" key="1">
    <source>
        <dbReference type="ARBA" id="ARBA00010638"/>
    </source>
</evidence>
<keyword evidence="4" id="KW-0460">Magnesium</keyword>
<keyword evidence="3 4" id="KW-0067">ATP-binding</keyword>
<dbReference type="Gene3D" id="3.40.50.10420">
    <property type="entry name" value="NagB/RpiA/CoA transferase-like"/>
    <property type="match status" value="1"/>
</dbReference>
<evidence type="ECO:0000313" key="6">
    <source>
        <dbReference type="Proteomes" id="UP001236500"/>
    </source>
</evidence>
<name>A0ABY8NEN9_9GAMM</name>
<gene>
    <name evidence="5" type="ORF">PVT68_14285</name>
</gene>
<reference evidence="5 6" key="1">
    <citation type="submission" date="2023-02" db="EMBL/GenBank/DDBJ databases">
        <title>Description and genomic characterization of Microbulbifer bruguierae sp. nov., isolated from the sediment of mangrove plant Bruguiera sexangula.</title>
        <authorList>
            <person name="Long M."/>
        </authorList>
    </citation>
    <scope>NUCLEOTIDE SEQUENCE [LARGE SCALE GENOMIC DNA]</scope>
    <source>
        <strain evidence="5 6">H12</strain>
    </source>
</reference>
<protein>
    <recommendedName>
        <fullName evidence="4">5-formyltetrahydrofolate cyclo-ligase</fullName>
        <ecNumber evidence="4">6.3.3.2</ecNumber>
    </recommendedName>
</protein>
<sequence length="214" mass="24522">MPANPASIEKTNDARPVGPQYKTQLRRKIRAVRRALSSFQQRHASLRLCARLARCPELKRARHIGIYWPMDGEIDPRPLLERFPNKRFYLPALPRPARATMTFLHWPGATLRYRNRYGIPEPVIGRSEARDPHKLDLVLLPLVAFDPSGARLGMGGGYYDRSFAFKRLRPGSKPQLLGIAHQLQCVERLPVESWDIPLTLVATDQRLYRCRHGG</sequence>
<evidence type="ECO:0000313" key="5">
    <source>
        <dbReference type="EMBL" id="WGL15933.1"/>
    </source>
</evidence>
<dbReference type="InterPro" id="IPR037171">
    <property type="entry name" value="NagB/RpiA_transferase-like"/>
</dbReference>
<organism evidence="5 6">
    <name type="scientific">Microbulbifer bruguierae</name>
    <dbReference type="NCBI Taxonomy" id="3029061"/>
    <lineage>
        <taxon>Bacteria</taxon>
        <taxon>Pseudomonadati</taxon>
        <taxon>Pseudomonadota</taxon>
        <taxon>Gammaproteobacteria</taxon>
        <taxon>Cellvibrionales</taxon>
        <taxon>Microbulbiferaceae</taxon>
        <taxon>Microbulbifer</taxon>
    </lineage>
</organism>
<dbReference type="PIRSF" id="PIRSF006806">
    <property type="entry name" value="FTHF_cligase"/>
    <property type="match status" value="1"/>
</dbReference>
<proteinExistence type="inferred from homology"/>
<comment type="cofactor">
    <cofactor evidence="4">
        <name>Mg(2+)</name>
        <dbReference type="ChEBI" id="CHEBI:18420"/>
    </cofactor>
</comment>
<dbReference type="InterPro" id="IPR024185">
    <property type="entry name" value="FTHF_cligase-like_sf"/>
</dbReference>
<dbReference type="InterPro" id="IPR002698">
    <property type="entry name" value="FTHF_cligase"/>
</dbReference>
<evidence type="ECO:0000256" key="2">
    <source>
        <dbReference type="ARBA" id="ARBA00022741"/>
    </source>
</evidence>